<dbReference type="Pfam" id="PF02190">
    <property type="entry name" value="LON_substr_bdg"/>
    <property type="match status" value="1"/>
</dbReference>
<evidence type="ECO:0000256" key="15">
    <source>
        <dbReference type="RuleBase" id="RU000591"/>
    </source>
</evidence>
<dbReference type="GO" id="GO:0005737">
    <property type="term" value="C:cytoplasm"/>
    <property type="evidence" value="ECO:0007669"/>
    <property type="project" value="UniProtKB-SubCell"/>
</dbReference>
<dbReference type="SMART" id="SM00464">
    <property type="entry name" value="LON"/>
    <property type="match status" value="1"/>
</dbReference>
<dbReference type="Proteomes" id="UP000010799">
    <property type="component" value="Chromosome"/>
</dbReference>
<dbReference type="FunFam" id="3.40.50.300:FF:000021">
    <property type="entry name" value="Lon protease homolog"/>
    <property type="match status" value="1"/>
</dbReference>
<dbReference type="Pfam" id="PF22667">
    <property type="entry name" value="Lon_lid"/>
    <property type="match status" value="1"/>
</dbReference>
<evidence type="ECO:0000259" key="18">
    <source>
        <dbReference type="PROSITE" id="PS51787"/>
    </source>
</evidence>
<dbReference type="HOGENOM" id="CLU_004109_4_3_5"/>
<comment type="catalytic activity">
    <reaction evidence="9 10 11 14">
        <text>Hydrolysis of proteins in presence of ATP.</text>
        <dbReference type="EC" id="3.4.21.53"/>
    </reaction>
</comment>
<comment type="induction">
    <text evidence="10">By heat shock.</text>
</comment>
<feature type="coiled-coil region" evidence="16">
    <location>
        <begin position="193"/>
        <end position="230"/>
    </location>
</feature>
<keyword evidence="3 10" id="KW-0645">Protease</keyword>
<keyword evidence="7 10" id="KW-0067">ATP-binding</keyword>
<dbReference type="Gene3D" id="1.10.8.60">
    <property type="match status" value="1"/>
</dbReference>
<comment type="subcellular location">
    <subcellularLocation>
        <location evidence="1 10 11">Cytoplasm</location>
    </subcellularLocation>
</comment>
<dbReference type="InterPro" id="IPR054594">
    <property type="entry name" value="Lon_lid"/>
</dbReference>
<feature type="binding site" evidence="10 13">
    <location>
        <begin position="359"/>
        <end position="366"/>
    </location>
    <ligand>
        <name>ATP</name>
        <dbReference type="ChEBI" id="CHEBI:30616"/>
    </ligand>
</feature>
<evidence type="ECO:0000256" key="12">
    <source>
        <dbReference type="PIRSR" id="PIRSR001174-1"/>
    </source>
</evidence>
<dbReference type="Gene3D" id="1.20.58.1480">
    <property type="match status" value="1"/>
</dbReference>
<gene>
    <name evidence="10" type="primary">lon</name>
    <name evidence="19" type="ordered locus">B488_09140</name>
</gene>
<dbReference type="InterPro" id="IPR020568">
    <property type="entry name" value="Ribosomal_Su5_D2-typ_SF"/>
</dbReference>
<keyword evidence="2 10" id="KW-0963">Cytoplasm</keyword>
<proteinExistence type="evidence at transcript level"/>
<dbReference type="GO" id="GO:0004252">
    <property type="term" value="F:serine-type endopeptidase activity"/>
    <property type="evidence" value="ECO:0007669"/>
    <property type="project" value="UniProtKB-UniRule"/>
</dbReference>
<dbReference type="InterPro" id="IPR003959">
    <property type="entry name" value="ATPase_AAA_core"/>
</dbReference>
<dbReference type="Gene3D" id="3.40.50.300">
    <property type="entry name" value="P-loop containing nucleotide triphosphate hydrolases"/>
    <property type="match status" value="1"/>
</dbReference>
<dbReference type="Gene3D" id="1.20.5.5270">
    <property type="match status" value="1"/>
</dbReference>
<dbReference type="InterPro" id="IPR046336">
    <property type="entry name" value="Lon_prtase_N_sf"/>
</dbReference>
<dbReference type="PROSITE" id="PS51787">
    <property type="entry name" value="LON_N"/>
    <property type="match status" value="1"/>
</dbReference>
<evidence type="ECO:0000256" key="13">
    <source>
        <dbReference type="PIRSR" id="PIRSR001174-2"/>
    </source>
</evidence>
<dbReference type="RefSeq" id="WP_015273331.1">
    <property type="nucleotide sequence ID" value="NC_019907.1"/>
</dbReference>
<dbReference type="InterPro" id="IPR004815">
    <property type="entry name" value="Lon_bac/euk-typ"/>
</dbReference>
<dbReference type="GO" id="GO:0016887">
    <property type="term" value="F:ATP hydrolysis activity"/>
    <property type="evidence" value="ECO:0007669"/>
    <property type="project" value="UniProtKB-UniRule"/>
</dbReference>
<comment type="similarity">
    <text evidence="10 11 14 15">Belongs to the peptidase S16 family.</text>
</comment>
<evidence type="ECO:0000259" key="17">
    <source>
        <dbReference type="PROSITE" id="PS51786"/>
    </source>
</evidence>
<dbReference type="InterPro" id="IPR027065">
    <property type="entry name" value="Lon_Prtase"/>
</dbReference>
<sequence>MNNETSAVENEGSYPVLPLRDIVVFPHMIVPLFVGRDRSINALDDAMNSNKQIMLVTQINSSDENPDSSSIYDVGTIVTVLQLLKLPDGTVKVLIEGRSRARIISCTEQKDFLEAKAEVLLEESEDTVELEALSRSVVAEFDNYIKLNKKISPEIVSVVSQVEDYSKLTDMIASHLSIKVLEKQKLLETTSVKERLEKLLAFMESEISILQVAKKIRSRVKRQMEKTQREYYLNEQIKAIQKELGEGEDGRDEMTDLELRITKTRLSKEAREKAIAELRKLRQMSPMSAEATVIRNYLDWLLGIPWDKKSKTKKNLDLAKEILDKDHYGLDKVKERIIEYLAVQLRVIKNKGLILCFVGPPGVGKTSLAKSIAKATGREYVRMALGGVHDEADIRGHRRTYIGSMPGRVIQSLRKVKKTNPLFLLDEIDKMGVDFRGDPSAALLEVLDPAQNYAFIDHYLEVEYDLSDVMFITTANTLNIPVPLMDRMEIIRISGYTEEEKLEIAKRHLLDKVIEENAIQSGEFLINDEVLTTIIRSFTREAGVRNFERELMKLARKVVTEVIKGKTKSVSITLNNLQDYLGVSRYRHTEVEVTDQVGIVTGLAWTEMGGELLTIEGVMMSGKGRMTVTGNLRDVMKESISAAASYVRARAVDFGIKPPVFDKIDIHVHVPEGTTPKDGPSAGIAMATAIVSVMTRIPILRDVAMTGEVTLRGRILPIGGLKEKLLAALRAGIKKVLIPADNIKDLVDIPESVKNNMEIVPVSFMEEVLQHALLHMPQPIEWNGIEELPLSVSEVVDDTNQSFTH</sequence>
<evidence type="ECO:0000256" key="11">
    <source>
        <dbReference type="PIRNR" id="PIRNR001174"/>
    </source>
</evidence>
<name>L0EX04_LIBCB</name>
<keyword evidence="20" id="KW-1185">Reference proteome</keyword>
<keyword evidence="6 10" id="KW-0720">Serine protease</keyword>
<keyword evidence="5 10" id="KW-0378">Hydrolase</keyword>
<dbReference type="InterPro" id="IPR014721">
    <property type="entry name" value="Ribsml_uS5_D2-typ_fold_subgr"/>
</dbReference>
<evidence type="ECO:0000256" key="9">
    <source>
        <dbReference type="ARBA" id="ARBA00050665"/>
    </source>
</evidence>
<dbReference type="SMART" id="SM00382">
    <property type="entry name" value="AAA"/>
    <property type="match status" value="1"/>
</dbReference>
<evidence type="ECO:0000256" key="1">
    <source>
        <dbReference type="ARBA" id="ARBA00004496"/>
    </source>
</evidence>
<dbReference type="AlphaFoldDB" id="L0EX04"/>
<dbReference type="GO" id="GO:0043565">
    <property type="term" value="F:sequence-specific DNA binding"/>
    <property type="evidence" value="ECO:0007669"/>
    <property type="project" value="UniProtKB-UniRule"/>
</dbReference>
<evidence type="ECO:0000256" key="7">
    <source>
        <dbReference type="ARBA" id="ARBA00022840"/>
    </source>
</evidence>
<feature type="active site" evidence="10 12">
    <location>
        <position position="724"/>
    </location>
</feature>
<accession>L0EX04</accession>
<feature type="domain" description="Lon N-terminal" evidence="18">
    <location>
        <begin position="14"/>
        <end position="207"/>
    </location>
</feature>
<dbReference type="PRINTS" id="PR00830">
    <property type="entry name" value="ENDOLAPTASE"/>
</dbReference>
<feature type="active site" evidence="10 12">
    <location>
        <position position="681"/>
    </location>
</feature>
<evidence type="ECO:0000256" key="5">
    <source>
        <dbReference type="ARBA" id="ARBA00022801"/>
    </source>
</evidence>
<dbReference type="PROSITE" id="PS01046">
    <property type="entry name" value="LON_SER"/>
    <property type="match status" value="1"/>
</dbReference>
<dbReference type="InterPro" id="IPR027543">
    <property type="entry name" value="Lon_bac"/>
</dbReference>
<dbReference type="CDD" id="cd19500">
    <property type="entry name" value="RecA-like_Lon"/>
    <property type="match status" value="1"/>
</dbReference>
<feature type="domain" description="Lon proteolytic" evidence="17">
    <location>
        <begin position="594"/>
        <end position="775"/>
    </location>
</feature>
<reference evidence="19 20" key="1">
    <citation type="journal article" date="2012" name="Stand. Genomic Sci.">
        <title>Complete genome sequence of Liberibacter crescens BT-1.</title>
        <authorList>
            <person name="Leonard M.T."/>
            <person name="Fagen J.R."/>
            <person name="Davis-Richardson A.G."/>
            <person name="Davis M.J."/>
            <person name="Triplett E.W."/>
        </authorList>
    </citation>
    <scope>NUCLEOTIDE SEQUENCE [LARGE SCALE GENOMIC DNA]</scope>
    <source>
        <strain evidence="19 20">BT-1</strain>
    </source>
</reference>
<keyword evidence="4 10" id="KW-0547">Nucleotide-binding</keyword>
<dbReference type="InterPro" id="IPR008268">
    <property type="entry name" value="Peptidase_S16_AS"/>
</dbReference>
<protein>
    <recommendedName>
        <fullName evidence="10 11">Lon protease</fullName>
        <ecNumber evidence="10 11">3.4.21.53</ecNumber>
    </recommendedName>
    <alternativeName>
        <fullName evidence="10">ATP-dependent protease La</fullName>
    </alternativeName>
</protein>
<dbReference type="PATRIC" id="fig|1215343.11.peg.941"/>
<dbReference type="InterPro" id="IPR015947">
    <property type="entry name" value="PUA-like_sf"/>
</dbReference>
<dbReference type="EC" id="3.4.21.53" evidence="10 11"/>
<dbReference type="FunFam" id="1.20.5.5270:FF:000002">
    <property type="entry name" value="Lon protease homolog"/>
    <property type="match status" value="1"/>
</dbReference>
<keyword evidence="16" id="KW-0175">Coiled coil</keyword>
<evidence type="ECO:0000256" key="8">
    <source>
        <dbReference type="ARBA" id="ARBA00023016"/>
    </source>
</evidence>
<dbReference type="PROSITE" id="PS51786">
    <property type="entry name" value="LON_PROTEOLYTIC"/>
    <property type="match status" value="1"/>
</dbReference>
<dbReference type="Pfam" id="PF05362">
    <property type="entry name" value="Lon_C"/>
    <property type="match status" value="1"/>
</dbReference>
<dbReference type="InterPro" id="IPR003593">
    <property type="entry name" value="AAA+_ATPase"/>
</dbReference>
<comment type="subunit">
    <text evidence="10 11">Homohexamer. Organized in a ring with a central cavity.</text>
</comment>
<organism evidence="19 20">
    <name type="scientific">Liberibacter crescens (strain BT-1)</name>
    <dbReference type="NCBI Taxonomy" id="1215343"/>
    <lineage>
        <taxon>Bacteria</taxon>
        <taxon>Pseudomonadati</taxon>
        <taxon>Pseudomonadota</taxon>
        <taxon>Alphaproteobacteria</taxon>
        <taxon>Hyphomicrobiales</taxon>
        <taxon>Rhizobiaceae</taxon>
        <taxon>Liberibacter</taxon>
    </lineage>
</organism>
<dbReference type="eggNOG" id="COG0466">
    <property type="taxonomic scope" value="Bacteria"/>
</dbReference>
<dbReference type="EMBL" id="CP003789">
    <property type="protein sequence ID" value="AGA64906.1"/>
    <property type="molecule type" value="Genomic_DNA"/>
</dbReference>
<dbReference type="SUPFAM" id="SSF52540">
    <property type="entry name" value="P-loop containing nucleoside triphosphate hydrolases"/>
    <property type="match status" value="1"/>
</dbReference>
<keyword evidence="8 10" id="KW-0346">Stress response</keyword>
<dbReference type="GO" id="GO:0006515">
    <property type="term" value="P:protein quality control for misfolded or incompletely synthesized proteins"/>
    <property type="evidence" value="ECO:0007669"/>
    <property type="project" value="UniProtKB-UniRule"/>
</dbReference>
<dbReference type="NCBIfam" id="TIGR00763">
    <property type="entry name" value="lon"/>
    <property type="match status" value="1"/>
</dbReference>
<comment type="function">
    <text evidence="10">ATP-dependent serine protease that mediates the selective degradation of mutant and abnormal proteins as well as certain short-lived regulatory proteins. Required for cellular homeostasis and for survival from DNA damage and developmental changes induced by stress. Degrades polypeptides processively to yield small peptide fragments that are 5 to 10 amino acids long. Binds to DNA in a double-stranded, site-specific manner.</text>
</comment>
<evidence type="ECO:0000256" key="3">
    <source>
        <dbReference type="ARBA" id="ARBA00022670"/>
    </source>
</evidence>
<evidence type="ECO:0000256" key="6">
    <source>
        <dbReference type="ARBA" id="ARBA00022825"/>
    </source>
</evidence>
<dbReference type="GO" id="GO:0005524">
    <property type="term" value="F:ATP binding"/>
    <property type="evidence" value="ECO:0007669"/>
    <property type="project" value="UniProtKB-UniRule"/>
</dbReference>
<dbReference type="Gene3D" id="3.30.230.10">
    <property type="match status" value="1"/>
</dbReference>
<dbReference type="InterPro" id="IPR008269">
    <property type="entry name" value="Lon_proteolytic"/>
</dbReference>
<evidence type="ECO:0000313" key="19">
    <source>
        <dbReference type="EMBL" id="AGA64906.1"/>
    </source>
</evidence>
<evidence type="ECO:0000313" key="20">
    <source>
        <dbReference type="Proteomes" id="UP000010799"/>
    </source>
</evidence>
<evidence type="ECO:0000256" key="14">
    <source>
        <dbReference type="PROSITE-ProRule" id="PRU01122"/>
    </source>
</evidence>
<dbReference type="Pfam" id="PF00004">
    <property type="entry name" value="AAA"/>
    <property type="match status" value="1"/>
</dbReference>
<dbReference type="NCBIfam" id="NF008053">
    <property type="entry name" value="PRK10787.1"/>
    <property type="match status" value="1"/>
</dbReference>
<dbReference type="SUPFAM" id="SSF88697">
    <property type="entry name" value="PUA domain-like"/>
    <property type="match status" value="1"/>
</dbReference>
<dbReference type="InterPro" id="IPR027417">
    <property type="entry name" value="P-loop_NTPase"/>
</dbReference>
<dbReference type="KEGG" id="lcc:B488_09140"/>
<dbReference type="HAMAP" id="MF_01973">
    <property type="entry name" value="lon_bact"/>
    <property type="match status" value="1"/>
</dbReference>
<evidence type="ECO:0000256" key="16">
    <source>
        <dbReference type="SAM" id="Coils"/>
    </source>
</evidence>
<dbReference type="InterPro" id="IPR003111">
    <property type="entry name" value="Lon_prtase_N"/>
</dbReference>
<evidence type="ECO:0000256" key="10">
    <source>
        <dbReference type="HAMAP-Rule" id="MF_01973"/>
    </source>
</evidence>
<evidence type="ECO:0000256" key="2">
    <source>
        <dbReference type="ARBA" id="ARBA00022490"/>
    </source>
</evidence>
<dbReference type="SMR" id="L0EX04"/>
<dbReference type="STRING" id="1215343.B488_09140"/>
<evidence type="ECO:0000256" key="4">
    <source>
        <dbReference type="ARBA" id="ARBA00022741"/>
    </source>
</evidence>
<dbReference type="MEROPS" id="S16.001"/>
<dbReference type="PANTHER" id="PTHR10046">
    <property type="entry name" value="ATP DEPENDENT LON PROTEASE FAMILY MEMBER"/>
    <property type="match status" value="1"/>
</dbReference>
<dbReference type="Gene3D" id="2.30.130.40">
    <property type="entry name" value="LON domain-like"/>
    <property type="match status" value="1"/>
</dbReference>
<dbReference type="SUPFAM" id="SSF54211">
    <property type="entry name" value="Ribosomal protein S5 domain 2-like"/>
    <property type="match status" value="1"/>
</dbReference>
<dbReference type="GO" id="GO:0004176">
    <property type="term" value="F:ATP-dependent peptidase activity"/>
    <property type="evidence" value="ECO:0007669"/>
    <property type="project" value="UniProtKB-UniRule"/>
</dbReference>
<dbReference type="GO" id="GO:0034605">
    <property type="term" value="P:cellular response to heat"/>
    <property type="evidence" value="ECO:0007669"/>
    <property type="project" value="UniProtKB-UniRule"/>
</dbReference>
<dbReference type="PIRSF" id="PIRSF001174">
    <property type="entry name" value="Lon_proteas"/>
    <property type="match status" value="1"/>
</dbReference>